<dbReference type="Proteomes" id="UP001060215">
    <property type="component" value="Chromosome 11"/>
</dbReference>
<evidence type="ECO:0000313" key="2">
    <source>
        <dbReference type="Proteomes" id="UP001060215"/>
    </source>
</evidence>
<proteinExistence type="predicted"/>
<comment type="caution">
    <text evidence="1">The sequence shown here is derived from an EMBL/GenBank/DDBJ whole genome shotgun (WGS) entry which is preliminary data.</text>
</comment>
<name>A0ACC0F7N4_9ERIC</name>
<reference evidence="1 2" key="1">
    <citation type="journal article" date="2022" name="Plant J.">
        <title>Chromosome-level genome of Camellia lanceoleosa provides a valuable resource for understanding genome evolution and self-incompatibility.</title>
        <authorList>
            <person name="Gong W."/>
            <person name="Xiao S."/>
            <person name="Wang L."/>
            <person name="Liao Z."/>
            <person name="Chang Y."/>
            <person name="Mo W."/>
            <person name="Hu G."/>
            <person name="Li W."/>
            <person name="Zhao G."/>
            <person name="Zhu H."/>
            <person name="Hu X."/>
            <person name="Ji K."/>
            <person name="Xiang X."/>
            <person name="Song Q."/>
            <person name="Yuan D."/>
            <person name="Jin S."/>
            <person name="Zhang L."/>
        </authorList>
    </citation>
    <scope>NUCLEOTIDE SEQUENCE [LARGE SCALE GENOMIC DNA]</scope>
    <source>
        <strain evidence="1">SQ_2022a</strain>
    </source>
</reference>
<keyword evidence="2" id="KW-1185">Reference proteome</keyword>
<gene>
    <name evidence="1" type="ORF">LOK49_LG15G02214</name>
</gene>
<protein>
    <submittedName>
        <fullName evidence="1">E3 ubiquitin-protein ligase KEG</fullName>
    </submittedName>
</protein>
<evidence type="ECO:0000313" key="1">
    <source>
        <dbReference type="EMBL" id="KAI7984479.1"/>
    </source>
</evidence>
<sequence length="1631" mass="179329">MNSKKKAAMTSKTMMVLSCSICQANYDDEQRPPLTLQCGHSFCKECLARIFKASPSTSLSCPECRRVSAVGNSVSALPKNFSVLALLQSNSSTQFSDTDDEIDDDDDEEGGKIASLRSLHGGCGGRGRGGYRIDVARHRDLRLVHKFSEGRRVGVEVWKGLLSGGGGCGCGHQVAVKRVKIGDGTDVDWVLGELDKLRQASMWCRNVCNFHGVMVMDGHVCLVMDKCYGSVQLEMQRNEGRLTLEQILRFGADIARGVAELHAAGVVCMNLKPSNFLLDPSGCAVVSDYGLPMILKKPSCRKARELDSSKGHWCMDCMLLSPHYTAPEAWEPLKKSLHLFRDDAVALSAESDTWSFGCALVEMCTGSIPWAGLSAEEIYRAVVKDRRLPPQYAHVVGVGIPTELWKMIGDCLQFKATKRPTFHAMLAVFLRHLQEIPHSPPESPKNELAKCPQMDTLERSPTSVLNGFHVSPNYLHQLVSEGDLYGVRDLLAKTASGNNSSSVISLLEAHNADGQTALHLACRRGFPELVDAILEYSAADIDIPDSDGNPPIVFALAAGSPECVCALIKKSSNVISRLREGFSSSVAHVCAYYGQPDCMREILLAGADPNVLDDHGDSILHVALAKKFTECAIAILENGSCRLMGAFNSKNLTPLHLCIETLNITVVKRWVQVATTEEIVEAIDVPSPAGTALCMAAALKKDHESEGRELVKILLEAGANPEAQDTPHFRTALHTAAMANDVELVKVILDAGVDVNIRNMSNTIPLHLALAKGAKPCVELLLSAGANCNLQDDDGDNAFHIAADAAKLIRENLECIVLLMQYPDADIEARNHSGKTLCDLLEALPREWISESLMEALMDKGIHLSPTIFEIGDWVKFRRTVACPTYGWQGAKHGSVGFVQRVLDSDNLVVSFLSGVAHVLPNEVIKVIPLDRGQLVRLKPDIKQPRYALRGLSLDSIGTVLCVDDDGIVRIGFSGASRGWQADPAEIERVEEFKVGDWVRVRPALTATKHGLEAVTPGSIGIVSCIKPDYSLLLEFSYLSSLWLCEPEEVESVVPFRIGDKVSVKRSVAEPRFAWGGETHHSVGRIIDFESNGLLIIEIPNRAIPWKADPSDMEKLEDFKVGDWVHIKTSVPSPKYGWEDVTRLSIGIIHSLDDNGDMGVAFCFRTKSFSCSVTDVEKVLPFEVGQEIRVMPSVSQPQLGWSNESPATFGKIARIDMDGTLNVRVAGRVSLWKVAPGDAERLPGFVVGDWVRVKQFLGNRPNHEGNTSGKDNLALVHSVHDIFNLELVCCFRQGRWDVHYTEVEKVDSLKIGQYVRFRAGLAEPRWCWRGTCPSSRGVIVGINSNGEVKVSFFGLSGLWRGDPSDLEVEQMFEVGEWVKLKDHASRWKSVGPGSIGVVQGLGCQGDEWDGTFLVGFCGEQELWVGPTSEVERVNRLLIGQKVRVKLSVEQPRFGWSGHTHASIGTISAIDADGKVRIYTPAGSKTWMLDPSEVDLIEEENLKIGDWVRVKSCVTTPVHHWGGVTRESIGVVHRMEEGELWVAFCFLDRLWVCKKSEMERVRAFEMGDKVKFKEKLINPRWGWGMETPASKGQVVGVDANGKLRIKFKWREGRPWVGDPADIVLDQSSNVTS</sequence>
<accession>A0ACC0F7N4</accession>
<organism evidence="1 2">
    <name type="scientific">Camellia lanceoleosa</name>
    <dbReference type="NCBI Taxonomy" id="1840588"/>
    <lineage>
        <taxon>Eukaryota</taxon>
        <taxon>Viridiplantae</taxon>
        <taxon>Streptophyta</taxon>
        <taxon>Embryophyta</taxon>
        <taxon>Tracheophyta</taxon>
        <taxon>Spermatophyta</taxon>
        <taxon>Magnoliopsida</taxon>
        <taxon>eudicotyledons</taxon>
        <taxon>Gunneridae</taxon>
        <taxon>Pentapetalae</taxon>
        <taxon>asterids</taxon>
        <taxon>Ericales</taxon>
        <taxon>Theaceae</taxon>
        <taxon>Camellia</taxon>
    </lineage>
</organism>
<dbReference type="EMBL" id="CM045768">
    <property type="protein sequence ID" value="KAI7984479.1"/>
    <property type="molecule type" value="Genomic_DNA"/>
</dbReference>